<dbReference type="NCBIfam" id="TIGR00515">
    <property type="entry name" value="accD"/>
    <property type="match status" value="1"/>
</dbReference>
<comment type="cofactor">
    <cofactor evidence="19">
        <name>Zn(2+)</name>
        <dbReference type="ChEBI" id="CHEBI:29105"/>
    </cofactor>
    <text evidence="19">Binds 1 zinc ion per subunit.</text>
</comment>
<feature type="domain" description="CoA carboxyltransferase C-terminal" evidence="21">
    <location>
        <begin position="283"/>
        <end position="531"/>
    </location>
</feature>
<keyword evidence="7 18" id="KW-0963">Cytoplasm</keyword>
<keyword evidence="19" id="KW-0479">Metal-binding</keyword>
<dbReference type="PANTHER" id="PTHR42853">
    <property type="entry name" value="ACETYL-COENZYME A CARBOXYLASE CARBOXYL TRANSFERASE SUBUNIT ALPHA"/>
    <property type="match status" value="1"/>
</dbReference>
<proteinExistence type="inferred from homology"/>
<dbReference type="GO" id="GO:0016740">
    <property type="term" value="F:transferase activity"/>
    <property type="evidence" value="ECO:0007669"/>
    <property type="project" value="UniProtKB-KW"/>
</dbReference>
<evidence type="ECO:0000256" key="9">
    <source>
        <dbReference type="ARBA" id="ARBA00022679"/>
    </source>
</evidence>
<evidence type="ECO:0000259" key="20">
    <source>
        <dbReference type="PROSITE" id="PS50980"/>
    </source>
</evidence>
<feature type="binding site" evidence="19">
    <location>
        <position position="20"/>
    </location>
    <ligand>
        <name>Zn(2+)</name>
        <dbReference type="ChEBI" id="CHEBI:29105"/>
    </ligand>
</feature>
<dbReference type="Proteomes" id="UP000807309">
    <property type="component" value="Unassembled WGS sequence"/>
</dbReference>
<evidence type="ECO:0000313" key="22">
    <source>
        <dbReference type="EMBL" id="MBF6229448.1"/>
    </source>
</evidence>
<evidence type="ECO:0000256" key="11">
    <source>
        <dbReference type="ARBA" id="ARBA00022771"/>
    </source>
</evidence>
<dbReference type="HAMAP" id="MF_01395">
    <property type="entry name" value="AcetylCoA_CT_beta"/>
    <property type="match status" value="1"/>
</dbReference>
<organism evidence="22 23">
    <name type="scientific">Nocardia abscessus</name>
    <dbReference type="NCBI Taxonomy" id="120957"/>
    <lineage>
        <taxon>Bacteria</taxon>
        <taxon>Bacillati</taxon>
        <taxon>Actinomycetota</taxon>
        <taxon>Actinomycetes</taxon>
        <taxon>Mycobacteriales</taxon>
        <taxon>Nocardiaceae</taxon>
        <taxon>Nocardia</taxon>
    </lineage>
</organism>
<evidence type="ECO:0000256" key="12">
    <source>
        <dbReference type="ARBA" id="ARBA00022832"/>
    </source>
</evidence>
<dbReference type="InterPro" id="IPR000438">
    <property type="entry name" value="Acetyl_CoA_COase_Trfase_b_su"/>
</dbReference>
<evidence type="ECO:0000259" key="21">
    <source>
        <dbReference type="PROSITE" id="PS50989"/>
    </source>
</evidence>
<dbReference type="RefSeq" id="WP_195036300.1">
    <property type="nucleotide sequence ID" value="NZ_JADLRE010000038.1"/>
</dbReference>
<evidence type="ECO:0000256" key="13">
    <source>
        <dbReference type="ARBA" id="ARBA00022840"/>
    </source>
</evidence>
<feature type="binding site" evidence="19">
    <location>
        <position position="39"/>
    </location>
    <ligand>
        <name>Zn(2+)</name>
        <dbReference type="ChEBI" id="CHEBI:29105"/>
    </ligand>
</feature>
<comment type="similarity">
    <text evidence="4">In the C-terminal section; belongs to the AccA family.</text>
</comment>
<dbReference type="InterPro" id="IPR011763">
    <property type="entry name" value="COA_CT_C"/>
</dbReference>
<keyword evidence="9 18" id="KW-0808">Transferase</keyword>
<evidence type="ECO:0000256" key="7">
    <source>
        <dbReference type="ARBA" id="ARBA00022490"/>
    </source>
</evidence>
<comment type="caution">
    <text evidence="22">The sequence shown here is derived from an EMBL/GenBank/DDBJ whole genome shotgun (WGS) entry which is preliminary data.</text>
</comment>
<keyword evidence="11 19" id="KW-0863">Zinc-finger</keyword>
<dbReference type="PROSITE" id="PS50980">
    <property type="entry name" value="COA_CT_NTER"/>
    <property type="match status" value="1"/>
</dbReference>
<evidence type="ECO:0000256" key="3">
    <source>
        <dbReference type="ARBA" id="ARBA00006102"/>
    </source>
</evidence>
<evidence type="ECO:0000256" key="1">
    <source>
        <dbReference type="ARBA" id="ARBA00004496"/>
    </source>
</evidence>
<evidence type="ECO:0000256" key="14">
    <source>
        <dbReference type="ARBA" id="ARBA00023098"/>
    </source>
</evidence>
<dbReference type="PROSITE" id="PS50989">
    <property type="entry name" value="COA_CT_CTER"/>
    <property type="match status" value="1"/>
</dbReference>
<evidence type="ECO:0000256" key="8">
    <source>
        <dbReference type="ARBA" id="ARBA00022516"/>
    </source>
</evidence>
<dbReference type="SUPFAM" id="SSF52096">
    <property type="entry name" value="ClpP/crotonase"/>
    <property type="match status" value="2"/>
</dbReference>
<feature type="domain" description="CoA carboxyltransferase N-terminal" evidence="20">
    <location>
        <begin position="13"/>
        <end position="282"/>
    </location>
</feature>
<keyword evidence="8 18" id="KW-0444">Lipid biosynthesis</keyword>
<gene>
    <name evidence="18 22" type="primary">accA</name>
    <name evidence="19" type="synonym">accD</name>
    <name evidence="22" type="ORF">IU470_30700</name>
</gene>
<dbReference type="PANTHER" id="PTHR42853:SF3">
    <property type="entry name" value="ACETYL-COENZYME A CARBOXYLASE CARBOXYL TRANSFERASE SUBUNIT ALPHA, CHLOROPLASTIC"/>
    <property type="match status" value="1"/>
</dbReference>
<dbReference type="Pfam" id="PF03255">
    <property type="entry name" value="ACCA"/>
    <property type="match status" value="1"/>
</dbReference>
<evidence type="ECO:0000313" key="23">
    <source>
        <dbReference type="Proteomes" id="UP000807309"/>
    </source>
</evidence>
<evidence type="ECO:0000256" key="18">
    <source>
        <dbReference type="HAMAP-Rule" id="MF_00823"/>
    </source>
</evidence>
<name>A0ABS0CGI0_9NOCA</name>
<evidence type="ECO:0000256" key="4">
    <source>
        <dbReference type="ARBA" id="ARBA00006276"/>
    </source>
</evidence>
<evidence type="ECO:0000256" key="10">
    <source>
        <dbReference type="ARBA" id="ARBA00022741"/>
    </source>
</evidence>
<keyword evidence="23" id="KW-1185">Reference proteome</keyword>
<dbReference type="EC" id="2.1.3.15" evidence="18"/>
<dbReference type="EMBL" id="JADLRE010000038">
    <property type="protein sequence ID" value="MBF6229448.1"/>
    <property type="molecule type" value="Genomic_DNA"/>
</dbReference>
<keyword evidence="19" id="KW-0862">Zinc</keyword>
<comment type="subcellular location">
    <subcellularLocation>
        <location evidence="1 18">Cytoplasm</location>
    </subcellularLocation>
</comment>
<dbReference type="InterPro" id="IPR001095">
    <property type="entry name" value="Acetyl_CoA_COase_a_su"/>
</dbReference>
<dbReference type="Gene3D" id="3.90.226.10">
    <property type="entry name" value="2-enoyl-CoA Hydratase, Chain A, domain 1"/>
    <property type="match status" value="2"/>
</dbReference>
<dbReference type="PRINTS" id="PR01069">
    <property type="entry name" value="ACCCTRFRASEA"/>
</dbReference>
<comment type="function">
    <text evidence="16 19">Component of the acetyl coenzyme A carboxylase (ACC) complex. Biotin carboxylase (BC) catalyzes the carboxylation of biotin on its carrier protein (BCCP) and then the CO(2) group is transferred by the transcarboxylase to acetyl-CoA to form malonyl-CoA.</text>
</comment>
<feature type="zinc finger region" description="C4-type" evidence="19">
    <location>
        <begin position="17"/>
        <end position="39"/>
    </location>
</feature>
<feature type="binding site" evidence="19">
    <location>
        <position position="36"/>
    </location>
    <ligand>
        <name>Zn(2+)</name>
        <dbReference type="ChEBI" id="CHEBI:29105"/>
    </ligand>
</feature>
<comment type="pathway">
    <text evidence="2 18">Lipid metabolism; malonyl-CoA biosynthesis; malonyl-CoA from acetyl-CoA: step 1/1.</text>
</comment>
<evidence type="ECO:0000256" key="17">
    <source>
        <dbReference type="ARBA" id="ARBA00049152"/>
    </source>
</evidence>
<accession>A0ABS0CGI0</accession>
<evidence type="ECO:0000256" key="2">
    <source>
        <dbReference type="ARBA" id="ARBA00004956"/>
    </source>
</evidence>
<reference evidence="22 23" key="1">
    <citation type="submission" date="2020-10" db="EMBL/GenBank/DDBJ databases">
        <title>Identification of Nocardia species via Next-generation sequencing and recognition of intraspecies genetic diversity.</title>
        <authorList>
            <person name="Li P."/>
            <person name="Li P."/>
            <person name="Lu B."/>
        </authorList>
    </citation>
    <scope>NUCLEOTIDE SEQUENCE [LARGE SCALE GENOMIC DNA]</scope>
    <source>
        <strain evidence="22 23">N-11</strain>
    </source>
</reference>
<evidence type="ECO:0000256" key="19">
    <source>
        <dbReference type="HAMAP-Rule" id="MF_01395"/>
    </source>
</evidence>
<evidence type="ECO:0000256" key="16">
    <source>
        <dbReference type="ARBA" id="ARBA00025280"/>
    </source>
</evidence>
<dbReference type="InterPro" id="IPR029045">
    <property type="entry name" value="ClpP/crotonase-like_dom_sf"/>
</dbReference>
<keyword evidence="10 18" id="KW-0547">Nucleotide-binding</keyword>
<evidence type="ECO:0000256" key="15">
    <source>
        <dbReference type="ARBA" id="ARBA00023160"/>
    </source>
</evidence>
<evidence type="ECO:0000256" key="5">
    <source>
        <dbReference type="ARBA" id="ARBA00010284"/>
    </source>
</evidence>
<comment type="similarity">
    <text evidence="3 19">Belongs to the AccD/PCCB family.</text>
</comment>
<dbReference type="Pfam" id="PF01039">
    <property type="entry name" value="Carboxyl_trans"/>
    <property type="match status" value="1"/>
</dbReference>
<sequence length="563" mass="59004">MKSAHGRDGAAADWVLCPACLIPLYGKRFARDLGVCGECGRHTPITAEHRVVQLADEGRFEPLPVAATDDDPLTFTDTKSYPDRLAAARGRTGMPDAVLCALAAIEGRPVVIAAMDFRFLGGSLGIAVGEMITAAAETALARRIPLIIVTASGGARMQEGPLSLMQMAKTSAALEQLDRAGILTVSVITDPTYGGVAASFATLSDVLIAEPGARLGFAGRRVIEQTIRQELPPKFQTAEFLLERGLIDMIVPRAGLRQALGALLRAAGPVDPAEPLVPADAGAITDPARVPATDPWTQVRRARAPQRPTALDYFALAFDEFRELRGDRISGDCAAVVGGTAWLGGQPVVVIGHQKGHDPKELMERNFGMPTPAGYRKAARLMRLAEKLGLPVITLIDTPGAYPGATAEEQGQAIVIAENIRLMSALRVPVISVVIGEGGSGGALALGVANRVLMFANGTYSVISPEGCAAIVWNDPAAAPRAAAALALTARDLLRLGVVDAVLPEPGDDVGAAPVAAAEQLHRALAATLGELVGRSGAELADERRARFRQFGARQQVLVRSVA</sequence>
<keyword evidence="15 18" id="KW-0275">Fatty acid biosynthesis</keyword>
<comment type="catalytic activity">
    <reaction evidence="17 18">
        <text>N(6)-carboxybiotinyl-L-lysyl-[protein] + acetyl-CoA = N(6)-biotinyl-L-lysyl-[protein] + malonyl-CoA</text>
        <dbReference type="Rhea" id="RHEA:54728"/>
        <dbReference type="Rhea" id="RHEA-COMP:10505"/>
        <dbReference type="Rhea" id="RHEA-COMP:10506"/>
        <dbReference type="ChEBI" id="CHEBI:57288"/>
        <dbReference type="ChEBI" id="CHEBI:57384"/>
        <dbReference type="ChEBI" id="CHEBI:83144"/>
        <dbReference type="ChEBI" id="CHEBI:83145"/>
        <dbReference type="EC" id="2.1.3.15"/>
    </reaction>
</comment>
<evidence type="ECO:0000256" key="6">
    <source>
        <dbReference type="ARBA" id="ARBA00011664"/>
    </source>
</evidence>
<dbReference type="NCBIfam" id="NF041504">
    <property type="entry name" value="AccA_sub"/>
    <property type="match status" value="1"/>
</dbReference>
<protein>
    <recommendedName>
        <fullName evidence="18 19">Multifunctional fusion protein</fullName>
    </recommendedName>
    <domain>
        <recommendedName>
            <fullName evidence="18">Acetyl-coenzyme A carboxylase carboxyl transferase subunit alpha</fullName>
            <shortName evidence="18">ACCase subunit alpha</shortName>
            <shortName evidence="18">Acetyl-CoA carboxylase carboxyltransferase subunit alpha</shortName>
            <ecNumber evidence="18">2.1.3.15</ecNumber>
        </recommendedName>
    </domain>
    <domain>
        <recommendedName>
            <fullName evidence="19">Acetyl-coenzyme A carboxylase carboxyl transferase subunit beta</fullName>
            <shortName evidence="19">ACCase subunit beta</shortName>
            <shortName evidence="19">Acetyl-CoA carboxylase carboxyltransferase subunit beta</shortName>
        </recommendedName>
    </domain>
</protein>
<dbReference type="HAMAP" id="MF_00823">
    <property type="entry name" value="AcetylCoA_CT_alpha"/>
    <property type="match status" value="1"/>
</dbReference>
<dbReference type="InterPro" id="IPR034733">
    <property type="entry name" value="AcCoA_carboxyl_beta"/>
</dbReference>
<keyword evidence="14 18" id="KW-0443">Lipid metabolism</keyword>
<comment type="subunit">
    <text evidence="18">Acetyl-CoA carboxylase is a heterohexamer composed of biotin carboxyl carrier protein (AccB), biotin carboxylase (AccC) and two subunits each of ACCase subunit alpha (AccA) and ACCase subunit beta (AccD).</text>
</comment>
<dbReference type="InterPro" id="IPR011762">
    <property type="entry name" value="COA_CT_N"/>
</dbReference>
<comment type="function">
    <text evidence="18">Component of the acetyl coenzyme A carboxylase (ACC) complex. First, biotin carboxylase catalyzes the carboxylation of biotin on its carrier protein (BCCP) and then the CO(2) group is transferred by the carboxyltransferase to acetyl-CoA to form malonyl-CoA.</text>
</comment>
<comment type="similarity">
    <text evidence="5">In the N-terminal section; belongs to the AccD/PCCB family.</text>
</comment>
<keyword evidence="12 18" id="KW-0276">Fatty acid metabolism</keyword>
<dbReference type="NCBIfam" id="TIGR00513">
    <property type="entry name" value="accA"/>
    <property type="match status" value="1"/>
</dbReference>
<keyword evidence="13 18" id="KW-0067">ATP-binding</keyword>
<comment type="subunit">
    <text evidence="6">Acetyl-CoA carboxylase is a heterotetramer composed of biotin carboxyl carrier protein (AccB), biotin carboxylase (AccC) and two subunits of ACCase subunit beta/alpha.</text>
</comment>
<feature type="binding site" evidence="19">
    <location>
        <position position="17"/>
    </location>
    <ligand>
        <name>Zn(2+)</name>
        <dbReference type="ChEBI" id="CHEBI:29105"/>
    </ligand>
</feature>
<comment type="similarity">
    <text evidence="18">Belongs to the AccA family.</text>
</comment>